<feature type="transmembrane region" description="Helical" evidence="1">
    <location>
        <begin position="39"/>
        <end position="63"/>
    </location>
</feature>
<evidence type="ECO:0000313" key="3">
    <source>
        <dbReference type="Proteomes" id="UP001589647"/>
    </source>
</evidence>
<gene>
    <name evidence="2" type="ORF">ACFFV7_38865</name>
</gene>
<evidence type="ECO:0000256" key="1">
    <source>
        <dbReference type="SAM" id="Phobius"/>
    </source>
</evidence>
<keyword evidence="1" id="KW-0472">Membrane</keyword>
<accession>A0ABV5IT99</accession>
<keyword evidence="1" id="KW-1133">Transmembrane helix</keyword>
<name>A0ABV5IT99_9ACTN</name>
<proteinExistence type="predicted"/>
<sequence>MNIFPEERDLPEGRHQLLKEYVMTALPDEPKPARPRRKLLRAGVLVPALGLAAAAVAAAVVIVPGQAGNPPAASGARDVLLVAATSAERAPEGSGTYWHITITQEGKPQQEYWYKKNGQFWLKGEGLKGEGKLTQFPVKPQPFSIGALRMTFEELRQLPGDANSLYEKLKSAVAAGDLRTSAGELNAEQQEWATMETLLSLVSEAPVAPDVRAAAYRALAARPGVQDLGDADGGRRFQVPVLDGQETLIIDPETGKLRSTSVWAMLSGGTAHSSGPVTIATEWTDQLPG</sequence>
<organism evidence="2 3">
    <name type="scientific">Nonomuraea spiralis</name>
    <dbReference type="NCBI Taxonomy" id="46182"/>
    <lineage>
        <taxon>Bacteria</taxon>
        <taxon>Bacillati</taxon>
        <taxon>Actinomycetota</taxon>
        <taxon>Actinomycetes</taxon>
        <taxon>Streptosporangiales</taxon>
        <taxon>Streptosporangiaceae</taxon>
        <taxon>Nonomuraea</taxon>
    </lineage>
</organism>
<keyword evidence="3" id="KW-1185">Reference proteome</keyword>
<dbReference type="InterPro" id="IPR047789">
    <property type="entry name" value="CU044_5270-like"/>
</dbReference>
<keyword evidence="1" id="KW-0812">Transmembrane</keyword>
<dbReference type="Proteomes" id="UP001589647">
    <property type="component" value="Unassembled WGS sequence"/>
</dbReference>
<dbReference type="RefSeq" id="WP_268246145.1">
    <property type="nucleotide sequence ID" value="NZ_BMRC01000061.1"/>
</dbReference>
<protein>
    <submittedName>
        <fullName evidence="2">CU044_5270 family protein</fullName>
    </submittedName>
</protein>
<evidence type="ECO:0000313" key="2">
    <source>
        <dbReference type="EMBL" id="MFB9207205.1"/>
    </source>
</evidence>
<comment type="caution">
    <text evidence="2">The sequence shown here is derived from an EMBL/GenBank/DDBJ whole genome shotgun (WGS) entry which is preliminary data.</text>
</comment>
<dbReference type="EMBL" id="JBHMEI010000047">
    <property type="protein sequence ID" value="MFB9207205.1"/>
    <property type="molecule type" value="Genomic_DNA"/>
</dbReference>
<reference evidence="2 3" key="1">
    <citation type="submission" date="2024-09" db="EMBL/GenBank/DDBJ databases">
        <authorList>
            <person name="Sun Q."/>
            <person name="Mori K."/>
        </authorList>
    </citation>
    <scope>NUCLEOTIDE SEQUENCE [LARGE SCALE GENOMIC DNA]</scope>
    <source>
        <strain evidence="2 3">CCM 3426</strain>
    </source>
</reference>
<dbReference type="NCBIfam" id="NF038083">
    <property type="entry name" value="CU044_5270_fam"/>
    <property type="match status" value="1"/>
</dbReference>